<dbReference type="PANTHER" id="PTHR32063">
    <property type="match status" value="1"/>
</dbReference>
<dbReference type="InterPro" id="IPR027463">
    <property type="entry name" value="AcrB_DN_DC_subdom"/>
</dbReference>
<feature type="transmembrane region" description="Helical" evidence="1">
    <location>
        <begin position="864"/>
        <end position="882"/>
    </location>
</feature>
<feature type="transmembrane region" description="Helical" evidence="1">
    <location>
        <begin position="463"/>
        <end position="487"/>
    </location>
</feature>
<feature type="transmembrane region" description="Helical" evidence="1">
    <location>
        <begin position="431"/>
        <end position="451"/>
    </location>
</feature>
<dbReference type="Proteomes" id="UP000326354">
    <property type="component" value="Chromosome"/>
</dbReference>
<feature type="transmembrane region" description="Helical" evidence="1">
    <location>
        <begin position="889"/>
        <end position="908"/>
    </location>
</feature>
<dbReference type="GO" id="GO:0005886">
    <property type="term" value="C:plasma membrane"/>
    <property type="evidence" value="ECO:0007669"/>
    <property type="project" value="TreeGrafter"/>
</dbReference>
<dbReference type="AlphaFoldDB" id="A0A5S9IJM3"/>
<proteinExistence type="predicted"/>
<evidence type="ECO:0000256" key="1">
    <source>
        <dbReference type="SAM" id="Phobius"/>
    </source>
</evidence>
<feature type="transmembrane region" description="Helical" evidence="1">
    <location>
        <begin position="360"/>
        <end position="377"/>
    </location>
</feature>
<dbReference type="EMBL" id="AP019860">
    <property type="protein sequence ID" value="BBM83063.1"/>
    <property type="molecule type" value="Genomic_DNA"/>
</dbReference>
<dbReference type="OrthoDB" id="9757876at2"/>
<dbReference type="GO" id="GO:0042910">
    <property type="term" value="F:xenobiotic transmembrane transporter activity"/>
    <property type="evidence" value="ECO:0007669"/>
    <property type="project" value="TreeGrafter"/>
</dbReference>
<keyword evidence="3" id="KW-1185">Reference proteome</keyword>
<feature type="transmembrane region" description="Helical" evidence="1">
    <location>
        <begin position="914"/>
        <end position="935"/>
    </location>
</feature>
<dbReference type="KEGG" id="uam:UABAM_01413"/>
<evidence type="ECO:0000313" key="2">
    <source>
        <dbReference type="EMBL" id="BBM83063.1"/>
    </source>
</evidence>
<dbReference type="RefSeq" id="WP_151967283.1">
    <property type="nucleotide sequence ID" value="NZ_AP019860.1"/>
</dbReference>
<dbReference type="SUPFAM" id="SSF82714">
    <property type="entry name" value="Multidrug efflux transporter AcrB TolC docking domain, DN and DC subdomains"/>
    <property type="match status" value="2"/>
</dbReference>
<dbReference type="SUPFAM" id="SSF82693">
    <property type="entry name" value="Multidrug efflux transporter AcrB pore domain, PN1, PN2, PC1 and PC2 subdomains"/>
    <property type="match status" value="2"/>
</dbReference>
<dbReference type="Pfam" id="PF00873">
    <property type="entry name" value="ACR_tran"/>
    <property type="match status" value="1"/>
</dbReference>
<keyword evidence="1" id="KW-1133">Transmembrane helix</keyword>
<organism evidence="2 3">
    <name type="scientific">Uabimicrobium amorphum</name>
    <dbReference type="NCBI Taxonomy" id="2596890"/>
    <lineage>
        <taxon>Bacteria</taxon>
        <taxon>Pseudomonadati</taxon>
        <taxon>Planctomycetota</taxon>
        <taxon>Candidatus Uabimicrobiia</taxon>
        <taxon>Candidatus Uabimicrobiales</taxon>
        <taxon>Candidatus Uabimicrobiaceae</taxon>
        <taxon>Candidatus Uabimicrobium</taxon>
    </lineage>
</organism>
<dbReference type="Gene3D" id="3.30.2090.10">
    <property type="entry name" value="Multidrug efflux transporter AcrB TolC docking domain, DN and DC subdomains"/>
    <property type="match status" value="2"/>
</dbReference>
<keyword evidence="1" id="KW-0812">Transmembrane</keyword>
<gene>
    <name evidence="2" type="ORF">UABAM_01413</name>
</gene>
<feature type="transmembrane region" description="Helical" evidence="1">
    <location>
        <begin position="985"/>
        <end position="1015"/>
    </location>
</feature>
<feature type="transmembrane region" description="Helical" evidence="1">
    <location>
        <begin position="12"/>
        <end position="32"/>
    </location>
</feature>
<keyword evidence="1" id="KW-0472">Membrane</keyword>
<reference evidence="2 3" key="1">
    <citation type="submission" date="2019-08" db="EMBL/GenBank/DDBJ databases">
        <title>Complete genome sequence of Candidatus Uab amorphum.</title>
        <authorList>
            <person name="Shiratori T."/>
            <person name="Suzuki S."/>
            <person name="Kakizawa Y."/>
            <person name="Ishida K."/>
        </authorList>
    </citation>
    <scope>NUCLEOTIDE SEQUENCE [LARGE SCALE GENOMIC DNA]</scope>
    <source>
        <strain evidence="2 3">SRT547</strain>
    </source>
</reference>
<feature type="transmembrane region" description="Helical" evidence="1">
    <location>
        <begin position="331"/>
        <end position="353"/>
    </location>
</feature>
<protein>
    <submittedName>
        <fullName evidence="2">Multidrug transporter AcrB</fullName>
    </submittedName>
</protein>
<dbReference type="PRINTS" id="PR00702">
    <property type="entry name" value="ACRIFLAVINRP"/>
</dbReference>
<feature type="transmembrane region" description="Helical" evidence="1">
    <location>
        <begin position="389"/>
        <end position="410"/>
    </location>
</feature>
<feature type="transmembrane region" description="Helical" evidence="1">
    <location>
        <begin position="526"/>
        <end position="544"/>
    </location>
</feature>
<dbReference type="Gene3D" id="3.30.70.1440">
    <property type="entry name" value="Multidrug efflux transporter AcrB pore domain"/>
    <property type="match status" value="1"/>
</dbReference>
<dbReference type="Gene3D" id="1.20.1640.10">
    <property type="entry name" value="Multidrug efflux transporter AcrB transmembrane domain"/>
    <property type="match status" value="2"/>
</dbReference>
<dbReference type="Gene3D" id="3.30.70.1320">
    <property type="entry name" value="Multidrug efflux transporter AcrB pore domain like"/>
    <property type="match status" value="1"/>
</dbReference>
<name>A0A5S9IJM3_UABAM</name>
<dbReference type="PANTHER" id="PTHR32063:SF18">
    <property type="entry name" value="CATION EFFLUX SYSTEM PROTEIN"/>
    <property type="match status" value="1"/>
</dbReference>
<sequence>MNLSTLGYKYSRVSVAITLILMLIGFTSYFTLPAQEDPKILVREAVVTTEYPGMSAERVELLITKKLEEAIKKLSQVKKIESVSTIGKSIIHVTIKDRYFNLSQIWDDLHHEIEQATVYLPQGTTKPFINDDFDDVAILTVALLSDSKTQMGEKFRIAQHVRDMMLTVPGTKKVDLFGVQQERIFIEFTNSKLSQLGIAPNALIRELQEQNIIQLGGVIDTLGRSFSIRPTGNFQNIASIEQTPISVPPQGASIALRDVATVKRGTVDPATQKAYFNGQQAIVFAIYQGDRSNLLKFSPKMEKMLANLNRDIPAGYQLEIITRQADQVEKAVYGVTESVLQTLVTVIVVVVMFLGLRMGLIVGSIIPAAILITLASLKFSGMALERMSLATIIISLGLLVDNAIVVAEDFKKRLEEGESKDDILYNIGRTLAIPLLTSSATTVLVFMPLMLGESASNEYTRSISLVILFSLTISWFLSLVITPFLCYHFIRTTPKNRGLESWMNSVFEKLGDVYGKILRGVMRFRVTFLVSMLLTLVASVFLMSKVPVRFFPDSNRPQILIYLDLPAGSSIRETERALQLLHQKLQEKNRFPHIQSFASYAGFGGPRFVLSLNPIDPEDSKGFVMINVDKLKNLNVTIDVLRKMFFDEFPNLSARVTKMFLGPSDSSKIEVQIKGPDKDYIYKKASEIEDILRDIPGSIDIQHNWENRIVQFKIEINQSKARRVGITSQNVANTLRTYLSGRNISEFYAGDEIFPVVLRAQSTERFRPSQIKHVYVYSEMYKKSFPLMQIAQIKLENRYARIAREDLFRTVTIEAKNTLMTAEDMVPMLRTKLQRLVRDLPPAYTIEFDGVVQDSLESQQALNANVPLCVGLIVILLIAQFNSYRRATIIFLTIPFIVIGSAVGLIVMKANIGFMVILGLYALAGIIVNNAIVLIDRIDIDAAQQGLSNEVIFQACTRRFRPIVISTTTTVFGVLPLILNKTPLFYSMSVVIAFGLTVGTVITLGLVPVLFSLFFRVRT</sequence>
<feature type="transmembrane region" description="Helical" evidence="1">
    <location>
        <begin position="960"/>
        <end position="979"/>
    </location>
</feature>
<dbReference type="SUPFAM" id="SSF82866">
    <property type="entry name" value="Multidrug efflux transporter AcrB transmembrane domain"/>
    <property type="match status" value="2"/>
</dbReference>
<dbReference type="Gene3D" id="3.30.70.1430">
    <property type="entry name" value="Multidrug efflux transporter AcrB pore domain"/>
    <property type="match status" value="2"/>
</dbReference>
<dbReference type="InterPro" id="IPR001036">
    <property type="entry name" value="Acrflvin-R"/>
</dbReference>
<accession>A0A5S9IJM3</accession>
<evidence type="ECO:0000313" key="3">
    <source>
        <dbReference type="Proteomes" id="UP000326354"/>
    </source>
</evidence>